<accession>A0A2G3E5Y3</accession>
<proteinExistence type="predicted"/>
<evidence type="ECO:0000313" key="3">
    <source>
        <dbReference type="Proteomes" id="UP000224563"/>
    </source>
</evidence>
<name>A0A2G3E5Y3_9FIRM</name>
<protein>
    <recommendedName>
        <fullName evidence="1">NERD domain-containing protein</fullName>
    </recommendedName>
</protein>
<reference evidence="2 3" key="2">
    <citation type="submission" date="2017-10" db="EMBL/GenBank/DDBJ databases">
        <authorList>
            <person name="Banno H."/>
            <person name="Chua N.-H."/>
        </authorList>
    </citation>
    <scope>NUCLEOTIDE SEQUENCE [LARGE SCALE GENOMIC DNA]</scope>
    <source>
        <strain evidence="2 3">JK623</strain>
    </source>
</reference>
<dbReference type="InterPro" id="IPR011528">
    <property type="entry name" value="NERD"/>
</dbReference>
<dbReference type="Proteomes" id="UP000224563">
    <property type="component" value="Unassembled WGS sequence"/>
</dbReference>
<organism evidence="2 3">
    <name type="scientific">Agathobacter ruminis</name>
    <dbReference type="NCBI Taxonomy" id="1712665"/>
    <lineage>
        <taxon>Bacteria</taxon>
        <taxon>Bacillati</taxon>
        <taxon>Bacillota</taxon>
        <taxon>Clostridia</taxon>
        <taxon>Lachnospirales</taxon>
        <taxon>Lachnospiraceae</taxon>
        <taxon>Agathobacter</taxon>
    </lineage>
</organism>
<evidence type="ECO:0000313" key="2">
    <source>
        <dbReference type="EMBL" id="PHU38503.1"/>
    </source>
</evidence>
<reference evidence="2 3" key="1">
    <citation type="submission" date="2017-10" db="EMBL/GenBank/DDBJ databases">
        <title>Resolving the taxonomy of Roseburia spp., Eubacterium rectale and Agathobacter spp. through phylogenomic analysis.</title>
        <authorList>
            <person name="Sheridan P.O."/>
            <person name="Walker A.W."/>
            <person name="Duncan S.H."/>
            <person name="Scott K.P."/>
            <person name="Toole P.W.O."/>
            <person name="Luis P."/>
            <person name="Flint H.J."/>
        </authorList>
    </citation>
    <scope>NUCLEOTIDE SEQUENCE [LARGE SCALE GENOMIC DNA]</scope>
    <source>
        <strain evidence="2 3">JK623</strain>
    </source>
</reference>
<evidence type="ECO:0000259" key="1">
    <source>
        <dbReference type="PROSITE" id="PS50965"/>
    </source>
</evidence>
<dbReference type="Pfam" id="PF08378">
    <property type="entry name" value="NERD"/>
    <property type="match status" value="1"/>
</dbReference>
<gene>
    <name evidence="2" type="ORF">CSX02_02405</name>
</gene>
<keyword evidence="3" id="KW-1185">Reference proteome</keyword>
<dbReference type="AlphaFoldDB" id="A0A2G3E5Y3"/>
<dbReference type="EMBL" id="PDYG01000007">
    <property type="protein sequence ID" value="PHU38503.1"/>
    <property type="molecule type" value="Genomic_DNA"/>
</dbReference>
<sequence>MSIITICIVILAIVGAIVQSLHDPEELCRRRGRHRRRGRRPFAFETEQRRAGRRGEMAAAMLVSEILRPEDHLLRNVQLVVDEHPVECDLVVVNPNGVFIIEVKNLQGTLVGEEEDEEWVQQNLAAGGRFYVKTFRNPIKQMKRQVHWVATYLRKHAVNIWVEGYVFFVQMNSPIHSTDILETQQDIDNAIHSPLRTGSGVPVGTILKLLGMGESILNQEQQLSAR</sequence>
<comment type="caution">
    <text evidence="2">The sequence shown here is derived from an EMBL/GenBank/DDBJ whole genome shotgun (WGS) entry which is preliminary data.</text>
</comment>
<dbReference type="PROSITE" id="PS50965">
    <property type="entry name" value="NERD"/>
    <property type="match status" value="1"/>
</dbReference>
<feature type="domain" description="NERD" evidence="1">
    <location>
        <begin position="51"/>
        <end position="172"/>
    </location>
</feature>